<dbReference type="Proteomes" id="UP000681315">
    <property type="component" value="Unassembled WGS sequence"/>
</dbReference>
<reference evidence="1 2" key="1">
    <citation type="submission" date="2021-03" db="EMBL/GenBank/DDBJ databases">
        <title>Gelidibacter sp. nov., isolated from costal sediment.</title>
        <authorList>
            <person name="Lun K.-Y."/>
        </authorList>
    </citation>
    <scope>NUCLEOTIDE SEQUENCE [LARGE SCALE GENOMIC DNA]</scope>
    <source>
        <strain evidence="1 2">DF109</strain>
    </source>
</reference>
<sequence>MSRRYSRINTAITQIPIVSAVKVFSFVDKLFENKFDKHYFKDHFWNYNTGEQHFICYYLELYLNNSERTSFLNNWLNQQERIYHDAGAAEEFLDYKEEFTLNKQHLVAILDSYKKTAERRFKMLLKHKVSFDQYSDYFNQGQIDYKIQLHNKPSDFKLFFLDAMNDVMTEQDALAFFFNAFEFGTNLNHAKLLFIELDNLTDIKERIDLVKKHYDEEYKYVLESKLKAYNQKIDEQMSSRKSLSEKQKEFYTKRGLEPPTLTDFAKIMYNAFPEVRDRAIGKNLDHFLKNYGSNLLDRK</sequence>
<dbReference type="EMBL" id="JAGEVG010000001">
    <property type="protein sequence ID" value="MBO3096807.1"/>
    <property type="molecule type" value="Genomic_DNA"/>
</dbReference>
<protein>
    <submittedName>
        <fullName evidence="1">Uncharacterized protein</fullName>
    </submittedName>
</protein>
<dbReference type="RefSeq" id="WP_208231724.1">
    <property type="nucleotide sequence ID" value="NZ_JAGEVG010000001.1"/>
</dbReference>
<accession>A0ABS3SM87</accession>
<gene>
    <name evidence="1" type="ORF">J4051_00895</name>
</gene>
<comment type="caution">
    <text evidence="1">The sequence shown here is derived from an EMBL/GenBank/DDBJ whole genome shotgun (WGS) entry which is preliminary data.</text>
</comment>
<evidence type="ECO:0000313" key="2">
    <source>
        <dbReference type="Proteomes" id="UP000681315"/>
    </source>
</evidence>
<evidence type="ECO:0000313" key="1">
    <source>
        <dbReference type="EMBL" id="MBO3096807.1"/>
    </source>
</evidence>
<name>A0ABS3SM87_9FLAO</name>
<organism evidence="1 2">
    <name type="scientific">Gelidibacter pelagius</name>
    <dbReference type="NCBI Taxonomy" id="2819985"/>
    <lineage>
        <taxon>Bacteria</taxon>
        <taxon>Pseudomonadati</taxon>
        <taxon>Bacteroidota</taxon>
        <taxon>Flavobacteriia</taxon>
        <taxon>Flavobacteriales</taxon>
        <taxon>Flavobacteriaceae</taxon>
        <taxon>Gelidibacter</taxon>
    </lineage>
</organism>
<proteinExistence type="predicted"/>
<keyword evidence="2" id="KW-1185">Reference proteome</keyword>